<dbReference type="EMBL" id="LR796651">
    <property type="protein sequence ID" value="CAB4158077.1"/>
    <property type="molecule type" value="Genomic_DNA"/>
</dbReference>
<accession>A0A6J5NH03</accession>
<name>A0A6J5NH03_9CAUD</name>
<organism evidence="1">
    <name type="scientific">uncultured Caudovirales phage</name>
    <dbReference type="NCBI Taxonomy" id="2100421"/>
    <lineage>
        <taxon>Viruses</taxon>
        <taxon>Duplodnaviria</taxon>
        <taxon>Heunggongvirae</taxon>
        <taxon>Uroviricota</taxon>
        <taxon>Caudoviricetes</taxon>
        <taxon>Peduoviridae</taxon>
        <taxon>Maltschvirus</taxon>
        <taxon>Maltschvirus maltsch</taxon>
    </lineage>
</organism>
<sequence>MPVGGGGKPAGGYRAGKKGSYGCAGFPTVSADGTVHGCHPTKARAQAQARAIWASTAKKFITNVEKSMVTEGDFVMYMGEDDEIMVGRVEYVMTNPGLLGLPGSEYALEYMENDKPVIVRKYEQEDGAWEEEPYVCYHRMSELIKIESLSVAVDLIVEMGSNGSGIPEPTEEVQMAMYDAQMGKSQMANAPYEDAEEMDKAKPNYEDMIKPRSGGSTPSNPRLYEAVVREAKDMFDVYPSAVANAWVVGEYKRRGGTYKMDSSTEKTVWNGSLLDPKGFFK</sequence>
<reference evidence="1" key="1">
    <citation type="submission" date="2020-04" db="EMBL/GenBank/DDBJ databases">
        <authorList>
            <person name="Chiriac C."/>
            <person name="Salcher M."/>
            <person name="Ghai R."/>
            <person name="Kavagutti S V."/>
        </authorList>
    </citation>
    <scope>NUCLEOTIDE SEQUENCE</scope>
</reference>
<proteinExistence type="predicted"/>
<gene>
    <name evidence="1" type="ORF">UFOVP694_145</name>
</gene>
<protein>
    <submittedName>
        <fullName evidence="1">Uncharacterized protein</fullName>
    </submittedName>
</protein>
<evidence type="ECO:0000313" key="1">
    <source>
        <dbReference type="EMBL" id="CAB4158077.1"/>
    </source>
</evidence>